<comment type="caution">
    <text evidence="2">The sequence shown here is derived from an EMBL/GenBank/DDBJ whole genome shotgun (WGS) entry which is preliminary data.</text>
</comment>
<evidence type="ECO:0000259" key="1">
    <source>
        <dbReference type="Pfam" id="PF12849"/>
    </source>
</evidence>
<feature type="domain" description="PBP" evidence="1">
    <location>
        <begin position="26"/>
        <end position="269"/>
    </location>
</feature>
<dbReference type="EMBL" id="MU151422">
    <property type="protein sequence ID" value="KAF9443917.1"/>
    <property type="molecule type" value="Genomic_DNA"/>
</dbReference>
<protein>
    <recommendedName>
        <fullName evidence="1">PBP domain-containing protein</fullName>
    </recommendedName>
</protein>
<dbReference type="Proteomes" id="UP000807342">
    <property type="component" value="Unassembled WGS sequence"/>
</dbReference>
<evidence type="ECO:0000313" key="3">
    <source>
        <dbReference type="Proteomes" id="UP000807342"/>
    </source>
</evidence>
<dbReference type="InterPro" id="IPR024370">
    <property type="entry name" value="PBP_domain"/>
</dbReference>
<dbReference type="SUPFAM" id="SSF53850">
    <property type="entry name" value="Periplasmic binding protein-like II"/>
    <property type="match status" value="1"/>
</dbReference>
<sequence>MKSILKVYALLEVYHGSYNDTTKVGLRIANGGAGQSGLIGAWANSFINYMVERKHHEPFTVEWYLGDTTESIGFLQNKQVDVAVTYNEAAESQVNDAGLLSAWLYGFRDHFYFVGPPSNPAQLGTNDTILLMARKIVQTGNEQAAVPPTTGLSTRFLSRYDKSATNIKESEIFIKIGQVPWAYAYSKWYHQYPRFPLQALEAASLLGEYTLTDRGTWLSSTPDVQSKLTIYKAGTDNETDLLLNPAHVLIAKTENLLDSELGKAFADWVGLYDSQNSDGGQYVVEKFTGNAQTKEPLYTRAPENWKPSPSA</sequence>
<gene>
    <name evidence="2" type="ORF">P691DRAFT_796946</name>
</gene>
<organism evidence="2 3">
    <name type="scientific">Macrolepiota fuliginosa MF-IS2</name>
    <dbReference type="NCBI Taxonomy" id="1400762"/>
    <lineage>
        <taxon>Eukaryota</taxon>
        <taxon>Fungi</taxon>
        <taxon>Dikarya</taxon>
        <taxon>Basidiomycota</taxon>
        <taxon>Agaricomycotina</taxon>
        <taxon>Agaricomycetes</taxon>
        <taxon>Agaricomycetidae</taxon>
        <taxon>Agaricales</taxon>
        <taxon>Agaricineae</taxon>
        <taxon>Agaricaceae</taxon>
        <taxon>Macrolepiota</taxon>
    </lineage>
</organism>
<proteinExistence type="predicted"/>
<dbReference type="PANTHER" id="PTHR37945">
    <property type="entry name" value="EXTRACELLULAR TUNGSTATE BINDING PROTEIN"/>
    <property type="match status" value="1"/>
</dbReference>
<evidence type="ECO:0000313" key="2">
    <source>
        <dbReference type="EMBL" id="KAF9443917.1"/>
    </source>
</evidence>
<dbReference type="InterPro" id="IPR052738">
    <property type="entry name" value="ABC-Tungstate_binding"/>
</dbReference>
<dbReference type="Pfam" id="PF12849">
    <property type="entry name" value="PBP_like_2"/>
    <property type="match status" value="1"/>
</dbReference>
<accession>A0A9P6BY77</accession>
<dbReference type="AlphaFoldDB" id="A0A9P6BY77"/>
<dbReference type="Gene3D" id="3.40.190.10">
    <property type="entry name" value="Periplasmic binding protein-like II"/>
    <property type="match status" value="2"/>
</dbReference>
<name>A0A9P6BY77_9AGAR</name>
<keyword evidence="3" id="KW-1185">Reference proteome</keyword>
<dbReference type="PANTHER" id="PTHR37945:SF1">
    <property type="entry name" value="EXTRACELLULAR TUNGSTATE BINDING PROTEIN"/>
    <property type="match status" value="1"/>
</dbReference>
<dbReference type="OrthoDB" id="10260248at2759"/>
<reference evidence="2" key="1">
    <citation type="submission" date="2020-11" db="EMBL/GenBank/DDBJ databases">
        <authorList>
            <consortium name="DOE Joint Genome Institute"/>
            <person name="Ahrendt S."/>
            <person name="Riley R."/>
            <person name="Andreopoulos W."/>
            <person name="Labutti K."/>
            <person name="Pangilinan J."/>
            <person name="Ruiz-Duenas F.J."/>
            <person name="Barrasa J.M."/>
            <person name="Sanchez-Garcia M."/>
            <person name="Camarero S."/>
            <person name="Miyauchi S."/>
            <person name="Serrano A."/>
            <person name="Linde D."/>
            <person name="Babiker R."/>
            <person name="Drula E."/>
            <person name="Ayuso-Fernandez I."/>
            <person name="Pacheco R."/>
            <person name="Padilla G."/>
            <person name="Ferreira P."/>
            <person name="Barriuso J."/>
            <person name="Kellner H."/>
            <person name="Castanera R."/>
            <person name="Alfaro M."/>
            <person name="Ramirez L."/>
            <person name="Pisabarro A.G."/>
            <person name="Kuo A."/>
            <person name="Tritt A."/>
            <person name="Lipzen A."/>
            <person name="He G."/>
            <person name="Yan M."/>
            <person name="Ng V."/>
            <person name="Cullen D."/>
            <person name="Martin F."/>
            <person name="Rosso M.-N."/>
            <person name="Henrissat B."/>
            <person name="Hibbett D."/>
            <person name="Martinez A.T."/>
            <person name="Grigoriev I.V."/>
        </authorList>
    </citation>
    <scope>NUCLEOTIDE SEQUENCE</scope>
    <source>
        <strain evidence="2">MF-IS2</strain>
    </source>
</reference>